<proteinExistence type="predicted"/>
<gene>
    <name evidence="1" type="ORF">SMN809_LOCUS19824</name>
</gene>
<evidence type="ECO:0000313" key="1">
    <source>
        <dbReference type="EMBL" id="CAF4152307.1"/>
    </source>
</evidence>
<dbReference type="AlphaFoldDB" id="A0A8S2RCN9"/>
<evidence type="ECO:0000313" key="2">
    <source>
        <dbReference type="Proteomes" id="UP000676336"/>
    </source>
</evidence>
<dbReference type="Proteomes" id="UP000676336">
    <property type="component" value="Unassembled WGS sequence"/>
</dbReference>
<comment type="caution">
    <text evidence="1">The sequence shown here is derived from an EMBL/GenBank/DDBJ whole genome shotgun (WGS) entry which is preliminary data.</text>
</comment>
<feature type="non-terminal residue" evidence="1">
    <location>
        <position position="1"/>
    </location>
</feature>
<feature type="non-terminal residue" evidence="1">
    <location>
        <position position="95"/>
    </location>
</feature>
<sequence>TALSSRQCLYYELTVSHPNVVNEDTLIPLTFMLSESQTLLTITNWLTTFKESYKKIFPHKKDSFPRPAVILSDRAQIFLQAALRIYNDENYQQFL</sequence>
<name>A0A8S2RCN9_9BILA</name>
<dbReference type="EMBL" id="CAJOBI010010207">
    <property type="protein sequence ID" value="CAF4152307.1"/>
    <property type="molecule type" value="Genomic_DNA"/>
</dbReference>
<protein>
    <submittedName>
        <fullName evidence="1">Uncharacterized protein</fullName>
    </submittedName>
</protein>
<organism evidence="1 2">
    <name type="scientific">Rotaria magnacalcarata</name>
    <dbReference type="NCBI Taxonomy" id="392030"/>
    <lineage>
        <taxon>Eukaryota</taxon>
        <taxon>Metazoa</taxon>
        <taxon>Spiralia</taxon>
        <taxon>Gnathifera</taxon>
        <taxon>Rotifera</taxon>
        <taxon>Eurotatoria</taxon>
        <taxon>Bdelloidea</taxon>
        <taxon>Philodinida</taxon>
        <taxon>Philodinidae</taxon>
        <taxon>Rotaria</taxon>
    </lineage>
</organism>
<accession>A0A8S2RCN9</accession>
<reference evidence="1" key="1">
    <citation type="submission" date="2021-02" db="EMBL/GenBank/DDBJ databases">
        <authorList>
            <person name="Nowell W R."/>
        </authorList>
    </citation>
    <scope>NUCLEOTIDE SEQUENCE</scope>
</reference>